<dbReference type="EMBL" id="JAHRIN010025934">
    <property type="protein sequence ID" value="MEQ2200330.1"/>
    <property type="molecule type" value="Genomic_DNA"/>
</dbReference>
<feature type="compositionally biased region" description="Basic and acidic residues" evidence="3">
    <location>
        <begin position="1202"/>
        <end position="1219"/>
    </location>
</feature>
<keyword evidence="5" id="KW-1185">Reference proteome</keyword>
<sequence length="1297" mass="141833">LVIFVLKPLHHPRLVLTVCSLSPQVEDRDYHEKVGCPSTGAVASADFITHLVSQQCGQQEARDSPLWGPRAASALTAGTLNSLGGTSSRRGSGDTALTVDAESSIREIKALCPFLCLLHQDGLAEVEEKYRKAMEFERQKHAHSVLLFQFNEMKETLKQSEELLNSELFRSLLCVPEMSFQACFVFKLGDALCFSRALTNQSVVLSFPYLPLMHLLMKFTMQKAPFVGLLSPFALHDLSGSTAEFRACREEEVDPEQQQETRGEDEENHLSPDAESHVAQMSCDEPPPEEHGTSLPSEVHDSEESHLDHQIPVHPTGSPASKAKAVIILSRDLQRIQTSEENVPQTETSEGGECNSHPSLMETETQSSSAEAHGNDLSGGQESKQEVGEGDDAPHPQQTVGTTEGVAEESVPDGSNTEPQQEPEEAEKDEAEETPSQPQSQVSTASGKKRKKKRKGKKKGGTHENKDQPRAGTQKENGLTPEPDISGSTLMVSKLDQDNQEPDRVKSPEPNENLSLKGNLPEPNTDHDSDIDDNKKAMNMKMLEEADVLESTKSPRLTETRVELVKDTQNEEQTAQMEKLECEDPEKPTEGSSHVEFLKESVTRSETDEEDAEITSPDPESNLLTFKSKDDPDRGLTSSEGASTREDISGVRQSTTGHVLDDEQKTMNKEMLEQTDAVGSSETSCHTGTRLELSEDEHSEEKSPKSEKLELEEAAEPPEGFLQDDPLKESVPQSIMAEDDCRATSEEEVNECDLDPEPNLPSSKGKEDPNRQFASHEDTSIISGLQEPNTDPVSGDHDQDKTLNTEMLEEADAVESPETPDDSRVELDEVLQNQEETSEPESTVSVLETTQGSSQAETIKGPDETQMGEEDAKLSSDSATSPDPEGNLLTSGKSEDPDKEFTLSADSSSQGDISGDKNIHTESKALDADEETSENIANNPDGESETHVREDGRIPDEESTNGSEITEEKSASLSSNNDAEDQPMNPSASSSTNPSMKEPQIGPEEAAEPNNGEPRAEISEEMCPDDDNDSQIKQDRLENEELNGEEGEPEDPPEPGSSAGRVDLTKAQTRETDSAAVLTQPPKQEEIQSSEEEEASPEHPELKNEINSSQCPLVQQRNESDKLNFEGRDSPPYVQLDSGEEEGEEDEGQSFDFDDLDMEAAIEYAVSDKPEQEDVEEGADVSRKSLELSQRNTETNAEDSEEKVSEDDVNKADQLEKGSDLSPQNSLPCGDSTTVGVENVKQEMSSALEEGLDAIERPSDSQKTPEQTAGAKEVPQSGKDPKKKKGKGKSKEDCKMS</sequence>
<feature type="compositionally biased region" description="Polar residues" evidence="3">
    <location>
        <begin position="677"/>
        <end position="687"/>
    </location>
</feature>
<dbReference type="PANTHER" id="PTHR19212">
    <property type="entry name" value="LEUCINE RICH REPEAT IN FLII INTERACTING PROTEIN"/>
    <property type="match status" value="1"/>
</dbReference>
<name>A0ABV0QWX4_9TELE</name>
<dbReference type="InterPro" id="IPR019139">
    <property type="entry name" value="LRRFIP1/2"/>
</dbReference>
<feature type="compositionally biased region" description="Acidic residues" evidence="3">
    <location>
        <begin position="251"/>
        <end position="267"/>
    </location>
</feature>
<feature type="compositionally biased region" description="Basic and acidic residues" evidence="3">
    <location>
        <begin position="596"/>
        <end position="606"/>
    </location>
</feature>
<evidence type="ECO:0000313" key="5">
    <source>
        <dbReference type="Proteomes" id="UP001434883"/>
    </source>
</evidence>
<feature type="compositionally biased region" description="Polar residues" evidence="3">
    <location>
        <begin position="984"/>
        <end position="995"/>
    </location>
</feature>
<feature type="compositionally biased region" description="Polar residues" evidence="3">
    <location>
        <begin position="1221"/>
        <end position="1236"/>
    </location>
</feature>
<comment type="similarity">
    <text evidence="1">Belongs to the LRRFIP family.</text>
</comment>
<proteinExistence type="inferred from homology"/>
<feature type="compositionally biased region" description="Polar residues" evidence="3">
    <location>
        <begin position="434"/>
        <end position="446"/>
    </location>
</feature>
<evidence type="ECO:0000256" key="3">
    <source>
        <dbReference type="SAM" id="MobiDB-lite"/>
    </source>
</evidence>
<dbReference type="Proteomes" id="UP001434883">
    <property type="component" value="Unassembled WGS sequence"/>
</dbReference>
<reference evidence="4 5" key="1">
    <citation type="submission" date="2021-06" db="EMBL/GenBank/DDBJ databases">
        <authorList>
            <person name="Palmer J.M."/>
        </authorList>
    </citation>
    <scope>NUCLEOTIDE SEQUENCE [LARGE SCALE GENOMIC DNA]</scope>
    <source>
        <strain evidence="4 5">XC_2019</strain>
        <tissue evidence="4">Muscle</tissue>
    </source>
</reference>
<feature type="compositionally biased region" description="Basic and acidic residues" evidence="3">
    <location>
        <begin position="699"/>
        <end position="711"/>
    </location>
</feature>
<feature type="compositionally biased region" description="Acidic residues" evidence="3">
    <location>
        <begin position="1040"/>
        <end position="1053"/>
    </location>
</feature>
<feature type="region of interest" description="Disordered" evidence="3">
    <location>
        <begin position="335"/>
        <end position="1297"/>
    </location>
</feature>
<feature type="compositionally biased region" description="Basic and acidic residues" evidence="3">
    <location>
        <begin position="495"/>
        <end position="509"/>
    </location>
</feature>
<feature type="compositionally biased region" description="Low complexity" evidence="3">
    <location>
        <begin position="1002"/>
        <end position="1013"/>
    </location>
</feature>
<feature type="compositionally biased region" description="Basic and acidic residues" evidence="3">
    <location>
        <begin position="764"/>
        <end position="779"/>
    </location>
</feature>
<protein>
    <submittedName>
        <fullName evidence="4">Uncharacterized protein</fullName>
    </submittedName>
</protein>
<feature type="compositionally biased region" description="Low complexity" evidence="3">
    <location>
        <begin position="840"/>
        <end position="850"/>
    </location>
</feature>
<organism evidence="4 5">
    <name type="scientific">Xenoophorus captivus</name>
    <dbReference type="NCBI Taxonomy" id="1517983"/>
    <lineage>
        <taxon>Eukaryota</taxon>
        <taxon>Metazoa</taxon>
        <taxon>Chordata</taxon>
        <taxon>Craniata</taxon>
        <taxon>Vertebrata</taxon>
        <taxon>Euteleostomi</taxon>
        <taxon>Actinopterygii</taxon>
        <taxon>Neopterygii</taxon>
        <taxon>Teleostei</taxon>
        <taxon>Neoteleostei</taxon>
        <taxon>Acanthomorphata</taxon>
        <taxon>Ovalentaria</taxon>
        <taxon>Atherinomorphae</taxon>
        <taxon>Cyprinodontiformes</taxon>
        <taxon>Goodeidae</taxon>
        <taxon>Xenoophorus</taxon>
    </lineage>
</organism>
<feature type="non-terminal residue" evidence="4">
    <location>
        <position position="1"/>
    </location>
</feature>
<feature type="compositionally biased region" description="Basic residues" evidence="3">
    <location>
        <begin position="447"/>
        <end position="460"/>
    </location>
</feature>
<feature type="compositionally biased region" description="Acidic residues" evidence="3">
    <location>
        <begin position="1138"/>
        <end position="1160"/>
    </location>
</feature>
<gene>
    <name evidence="4" type="ORF">XENOCAPTIV_027650</name>
</gene>
<feature type="compositionally biased region" description="Basic and acidic residues" evidence="3">
    <location>
        <begin position="794"/>
        <end position="803"/>
    </location>
</feature>
<evidence type="ECO:0000256" key="2">
    <source>
        <dbReference type="ARBA" id="ARBA00023054"/>
    </source>
</evidence>
<feature type="compositionally biased region" description="Polar residues" evidence="3">
    <location>
        <begin position="780"/>
        <end position="792"/>
    </location>
</feature>
<evidence type="ECO:0000313" key="4">
    <source>
        <dbReference type="EMBL" id="MEQ2200330.1"/>
    </source>
</evidence>
<evidence type="ECO:0000256" key="1">
    <source>
        <dbReference type="ARBA" id="ARBA00008275"/>
    </source>
</evidence>
<feature type="compositionally biased region" description="Basic and acidic residues" evidence="3">
    <location>
        <begin position="914"/>
        <end position="927"/>
    </location>
</feature>
<feature type="compositionally biased region" description="Basic and acidic residues" evidence="3">
    <location>
        <begin position="1030"/>
        <end position="1039"/>
    </location>
</feature>
<feature type="compositionally biased region" description="Basic and acidic residues" evidence="3">
    <location>
        <begin position="556"/>
        <end position="569"/>
    </location>
</feature>
<feature type="region of interest" description="Disordered" evidence="3">
    <location>
        <begin position="248"/>
        <end position="320"/>
    </location>
</feature>
<feature type="compositionally biased region" description="Polar residues" evidence="3">
    <location>
        <begin position="335"/>
        <end position="349"/>
    </location>
</feature>
<dbReference type="Gene3D" id="1.20.5.4090">
    <property type="match status" value="1"/>
</dbReference>
<feature type="compositionally biased region" description="Basic and acidic residues" evidence="3">
    <location>
        <begin position="578"/>
        <end position="589"/>
    </location>
</feature>
<dbReference type="Pfam" id="PF09738">
    <property type="entry name" value="LRRFIP"/>
    <property type="match status" value="1"/>
</dbReference>
<feature type="compositionally biased region" description="Polar residues" evidence="3">
    <location>
        <begin position="1105"/>
        <end position="1117"/>
    </location>
</feature>
<accession>A0ABV0QWX4</accession>
<feature type="compositionally biased region" description="Acidic residues" evidence="3">
    <location>
        <begin position="421"/>
        <end position="433"/>
    </location>
</feature>
<feature type="compositionally biased region" description="Basic and acidic residues" evidence="3">
    <location>
        <begin position="944"/>
        <end position="956"/>
    </location>
</feature>
<feature type="compositionally biased region" description="Acidic residues" evidence="3">
    <location>
        <begin position="1019"/>
        <end position="1029"/>
    </location>
</feature>
<dbReference type="PANTHER" id="PTHR19212:SF5">
    <property type="entry name" value="LEUCINE-RICH REPEAT FLIGHTLESS-INTERACTING PROTEIN 1"/>
    <property type="match status" value="1"/>
</dbReference>
<feature type="compositionally biased region" description="Basic and acidic residues" evidence="3">
    <location>
        <begin position="659"/>
        <end position="672"/>
    </location>
</feature>
<feature type="compositionally biased region" description="Polar residues" evidence="3">
    <location>
        <begin position="356"/>
        <end position="370"/>
    </location>
</feature>
<feature type="compositionally biased region" description="Basic and acidic residues" evidence="3">
    <location>
        <begin position="1118"/>
        <end position="1129"/>
    </location>
</feature>
<feature type="compositionally biased region" description="Acidic residues" evidence="3">
    <location>
        <begin position="807"/>
        <end position="820"/>
    </location>
</feature>
<feature type="compositionally biased region" description="Basic and acidic residues" evidence="3">
    <location>
        <begin position="288"/>
        <end position="311"/>
    </location>
</feature>
<keyword evidence="2" id="KW-0175">Coiled coil</keyword>
<comment type="caution">
    <text evidence="4">The sequence shown here is derived from an EMBL/GenBank/DDBJ whole genome shotgun (WGS) entry which is preliminary data.</text>
</comment>
<feature type="compositionally biased region" description="Acidic residues" evidence="3">
    <location>
        <begin position="746"/>
        <end position="756"/>
    </location>
</feature>
<feature type="compositionally biased region" description="Basic and acidic residues" evidence="3">
    <location>
        <begin position="524"/>
        <end position="536"/>
    </location>
</feature>